<name>A0A6A4HK32_9AGAR</name>
<dbReference type="Proteomes" id="UP000799118">
    <property type="component" value="Unassembled WGS sequence"/>
</dbReference>
<reference evidence="1" key="1">
    <citation type="journal article" date="2019" name="Environ. Microbiol.">
        <title>Fungal ecological strategies reflected in gene transcription - a case study of two litter decomposers.</title>
        <authorList>
            <person name="Barbi F."/>
            <person name="Kohler A."/>
            <person name="Barry K."/>
            <person name="Baskaran P."/>
            <person name="Daum C."/>
            <person name="Fauchery L."/>
            <person name="Ihrmark K."/>
            <person name="Kuo A."/>
            <person name="LaButti K."/>
            <person name="Lipzen A."/>
            <person name="Morin E."/>
            <person name="Grigoriev I.V."/>
            <person name="Henrissat B."/>
            <person name="Lindahl B."/>
            <person name="Martin F."/>
        </authorList>
    </citation>
    <scope>NUCLEOTIDE SEQUENCE</scope>
    <source>
        <strain evidence="1">JB14</strain>
    </source>
</reference>
<organism evidence="1 2">
    <name type="scientific">Gymnopus androsaceus JB14</name>
    <dbReference type="NCBI Taxonomy" id="1447944"/>
    <lineage>
        <taxon>Eukaryota</taxon>
        <taxon>Fungi</taxon>
        <taxon>Dikarya</taxon>
        <taxon>Basidiomycota</taxon>
        <taxon>Agaricomycotina</taxon>
        <taxon>Agaricomycetes</taxon>
        <taxon>Agaricomycetidae</taxon>
        <taxon>Agaricales</taxon>
        <taxon>Marasmiineae</taxon>
        <taxon>Omphalotaceae</taxon>
        <taxon>Gymnopus</taxon>
    </lineage>
</organism>
<dbReference type="EMBL" id="ML769484">
    <property type="protein sequence ID" value="KAE9398363.1"/>
    <property type="molecule type" value="Genomic_DNA"/>
</dbReference>
<proteinExistence type="predicted"/>
<sequence>MNSSGKFTQETVAQFYKLHKEWNVVITDVKHDFYGQGVQGKDWATQNTSTHTVLGRYKYQIYSARAGIFITEGDGGYENWAYIGNAVKAVGNQKSRLIFSGKPSSNTPKGGSCGIHLIQYNKKADGGNEAFDLVAI</sequence>
<evidence type="ECO:0000313" key="1">
    <source>
        <dbReference type="EMBL" id="KAE9398363.1"/>
    </source>
</evidence>
<evidence type="ECO:0000313" key="2">
    <source>
        <dbReference type="Proteomes" id="UP000799118"/>
    </source>
</evidence>
<keyword evidence="2" id="KW-1185">Reference proteome</keyword>
<protein>
    <submittedName>
        <fullName evidence="1">Uncharacterized protein</fullName>
    </submittedName>
</protein>
<accession>A0A6A4HK32</accession>
<dbReference type="OrthoDB" id="2908222at2759"/>
<dbReference type="AlphaFoldDB" id="A0A6A4HK32"/>
<gene>
    <name evidence="1" type="ORF">BT96DRAFT_36447</name>
</gene>